<dbReference type="InterPro" id="IPR038475">
    <property type="entry name" value="RecG_C_sf"/>
</dbReference>
<dbReference type="InterPro" id="IPR007421">
    <property type="entry name" value="Schlafen_AlbA_2_dom"/>
</dbReference>
<dbReference type="Pfam" id="PF13412">
    <property type="entry name" value="HTH_24"/>
    <property type="match status" value="1"/>
</dbReference>
<dbReference type="STRING" id="391936.S7S_13225"/>
<dbReference type="GO" id="GO:0006355">
    <property type="term" value="P:regulation of DNA-templated transcription"/>
    <property type="evidence" value="ECO:0007669"/>
    <property type="project" value="UniProtKB-ARBA"/>
</dbReference>
<evidence type="ECO:0000313" key="4">
    <source>
        <dbReference type="EMBL" id="AJD49057.1"/>
    </source>
</evidence>
<evidence type="ECO:0000256" key="1">
    <source>
        <dbReference type="ARBA" id="ARBA00022884"/>
    </source>
</evidence>
<dbReference type="PANTHER" id="PTHR30595:SF6">
    <property type="entry name" value="SCHLAFEN ALBA-2 DOMAIN-CONTAINING PROTEIN"/>
    <property type="match status" value="1"/>
</dbReference>
<feature type="compositionally biased region" description="Low complexity" evidence="2">
    <location>
        <begin position="361"/>
        <end position="371"/>
    </location>
</feature>
<dbReference type="AlphaFoldDB" id="A0A0B4XS31"/>
<dbReference type="HOGENOM" id="CLU_024970_3_0_6"/>
<gene>
    <name evidence="4" type="ORF">S7S_13225</name>
</gene>
<dbReference type="InterPro" id="IPR036390">
    <property type="entry name" value="WH_DNA-bd_sf"/>
</dbReference>
<proteinExistence type="predicted"/>
<dbReference type="InterPro" id="IPR011991">
    <property type="entry name" value="ArsR-like_HTH"/>
</dbReference>
<organism evidence="4 5">
    <name type="scientific">Isoalcanivorax pacificus W11-5</name>
    <dbReference type="NCBI Taxonomy" id="391936"/>
    <lineage>
        <taxon>Bacteria</taxon>
        <taxon>Pseudomonadati</taxon>
        <taxon>Pseudomonadota</taxon>
        <taxon>Gammaproteobacteria</taxon>
        <taxon>Oceanospirillales</taxon>
        <taxon>Alcanivoracaceae</taxon>
        <taxon>Isoalcanivorax</taxon>
    </lineage>
</organism>
<dbReference type="GO" id="GO:0003726">
    <property type="term" value="F:double-stranded RNA adenosine deaminase activity"/>
    <property type="evidence" value="ECO:0007669"/>
    <property type="project" value="InterPro"/>
</dbReference>
<dbReference type="SUPFAM" id="SSF46785">
    <property type="entry name" value="Winged helix' DNA-binding domain"/>
    <property type="match status" value="1"/>
</dbReference>
<name>A0A0B4XS31_9GAMM</name>
<keyword evidence="5" id="KW-1185">Reference proteome</keyword>
<feature type="domain" description="Z-binding" evidence="3">
    <location>
        <begin position="420"/>
        <end position="488"/>
    </location>
</feature>
<dbReference type="SMART" id="SM00550">
    <property type="entry name" value="Zalpha"/>
    <property type="match status" value="1"/>
</dbReference>
<dbReference type="KEGG" id="apac:S7S_13225"/>
<evidence type="ECO:0000259" key="3">
    <source>
        <dbReference type="SMART" id="SM00550"/>
    </source>
</evidence>
<accession>A0A0B4XS31</accession>
<evidence type="ECO:0000313" key="5">
    <source>
        <dbReference type="Proteomes" id="UP000006764"/>
    </source>
</evidence>
<dbReference type="EMBL" id="CP004387">
    <property type="protein sequence ID" value="AJD49057.1"/>
    <property type="molecule type" value="Genomic_DNA"/>
</dbReference>
<dbReference type="PANTHER" id="PTHR30595">
    <property type="entry name" value="GLPR-RELATED TRANSCRIPTIONAL REPRESSOR"/>
    <property type="match status" value="1"/>
</dbReference>
<protein>
    <submittedName>
        <fullName evidence="4">Putative transcriptional regulator</fullName>
    </submittedName>
</protein>
<dbReference type="Gene3D" id="1.10.10.10">
    <property type="entry name" value="Winged helix-like DNA-binding domain superfamily/Winged helix DNA-binding domain"/>
    <property type="match status" value="1"/>
</dbReference>
<dbReference type="InterPro" id="IPR038461">
    <property type="entry name" value="Schlafen_AlbA_2_dom_sf"/>
</dbReference>
<dbReference type="InterPro" id="IPR042371">
    <property type="entry name" value="Z_dom"/>
</dbReference>
<reference evidence="4 5" key="1">
    <citation type="journal article" date="2012" name="J. Bacteriol.">
        <title>Genome sequence of an alkane-degrading bacterium, Alcanivorax pacificus type strain W11-5, isolated from deep sea sediment.</title>
        <authorList>
            <person name="Lai Q."/>
            <person name="Shao Z."/>
        </authorList>
    </citation>
    <scope>NUCLEOTIDE SEQUENCE [LARGE SCALE GENOMIC DNA]</scope>
    <source>
        <strain evidence="4 5">W11-5</strain>
    </source>
</reference>
<dbReference type="Pfam" id="PF13749">
    <property type="entry name" value="HATPase_c_4"/>
    <property type="match status" value="1"/>
</dbReference>
<dbReference type="Gene3D" id="3.30.565.60">
    <property type="match status" value="1"/>
</dbReference>
<dbReference type="GO" id="GO:0003723">
    <property type="term" value="F:RNA binding"/>
    <property type="evidence" value="ECO:0007669"/>
    <property type="project" value="UniProtKB-KW"/>
</dbReference>
<dbReference type="Gene3D" id="3.30.950.30">
    <property type="entry name" value="Schlafen, AAA domain"/>
    <property type="match status" value="1"/>
</dbReference>
<dbReference type="CDD" id="cd00090">
    <property type="entry name" value="HTH_ARSR"/>
    <property type="match status" value="1"/>
</dbReference>
<feature type="region of interest" description="Disordered" evidence="2">
    <location>
        <begin position="360"/>
        <end position="424"/>
    </location>
</feature>
<feature type="compositionally biased region" description="Basic and acidic residues" evidence="2">
    <location>
        <begin position="390"/>
        <end position="414"/>
    </location>
</feature>
<dbReference type="Proteomes" id="UP000006764">
    <property type="component" value="Chromosome"/>
</dbReference>
<feature type="compositionally biased region" description="Low complexity" evidence="2">
    <location>
        <begin position="380"/>
        <end position="389"/>
    </location>
</feature>
<sequence length="490" mass="54617">MNHAMTETETETTELKKSLAELKQGLISLAAMLNKHGQAELWFGIAPNGKAVGLDVTEKTLRDVSQAIAAHIEPAIYPHITQQRIDGKQCLHIKAEGWQQPYLAYGRAYMRVADEDKKLSASELKNLILQSNQDALRWENEPSGLTLEQLNPEKISHFLARADLPPDSAANALEKLDLLRQGAPINAAKLFFADEPIQLRCAVFATHTSSTIIDRHDFDGDILELIEEAEKYTLKNIHIGMRLEGLRRVDVPEISLKAIRESLVNAFCHRDWRDPDFVQVAVFKDRLEIRSPGSLYGNLTFDEIRQGNVSRRRNPKIAELLRRIHLVEAWGRGVPLILENAPATSFVEIGGLFITRFTRPSAQQTTQATSTDTGREDTQTSRGTSTESTETGRENIEASRETGIESTKTSRESGTEANSPDTLAGLPTAQKILRHLQSEPASTAKDLAQKVGITEKGVRYHLEQLKKQGKLRHVGPTKGGYWKVITKADE</sequence>
<dbReference type="InterPro" id="IPR036388">
    <property type="entry name" value="WH-like_DNA-bd_sf"/>
</dbReference>
<keyword evidence="1" id="KW-0694">RNA-binding</keyword>
<evidence type="ECO:0000256" key="2">
    <source>
        <dbReference type="SAM" id="MobiDB-lite"/>
    </source>
</evidence>
<dbReference type="Pfam" id="PF04326">
    <property type="entry name" value="SLFN_AlbA_2"/>
    <property type="match status" value="1"/>
</dbReference>